<dbReference type="Proteomes" id="UP001160390">
    <property type="component" value="Unassembled WGS sequence"/>
</dbReference>
<gene>
    <name evidence="1" type="ORF">CCHLO57077_00000361</name>
</gene>
<dbReference type="EMBL" id="CABFNP030001245">
    <property type="protein sequence ID" value="CAI6093312.1"/>
    <property type="molecule type" value="Genomic_DNA"/>
</dbReference>
<accession>A0AA35MAC8</accession>
<name>A0AA35MAC8_9HYPO</name>
<sequence length="213" mass="21376">MSVLLDGEILLLLPDHIINRRVGGANGGSQRSRTLLQLGYLGRESLHLALQIKVLLRLVFGQLVVVALEGGQELGHALGVVGDVAPQDLHAGPHLLGVVYGLLQGDDACAEVFRLGVGDSRLDGHGRHAVEGDLALPGEVVLDGGEELLADAGVTGGGLVVLPQLAEGVGVGAGDGGALLVGGLVEGGEGEEGAEGVRVALELGDGAVVELGA</sequence>
<evidence type="ECO:0000313" key="2">
    <source>
        <dbReference type="Proteomes" id="UP001160390"/>
    </source>
</evidence>
<keyword evidence="2" id="KW-1185">Reference proteome</keyword>
<evidence type="ECO:0000313" key="1">
    <source>
        <dbReference type="EMBL" id="CAI6093312.1"/>
    </source>
</evidence>
<protein>
    <submittedName>
        <fullName evidence="1">Uncharacterized protein</fullName>
    </submittedName>
</protein>
<comment type="caution">
    <text evidence="1">The sequence shown here is derived from an EMBL/GenBank/DDBJ whole genome shotgun (WGS) entry which is preliminary data.</text>
</comment>
<dbReference type="AlphaFoldDB" id="A0AA35MAC8"/>
<organism evidence="1 2">
    <name type="scientific">Clonostachys chloroleuca</name>
    <dbReference type="NCBI Taxonomy" id="1926264"/>
    <lineage>
        <taxon>Eukaryota</taxon>
        <taxon>Fungi</taxon>
        <taxon>Dikarya</taxon>
        <taxon>Ascomycota</taxon>
        <taxon>Pezizomycotina</taxon>
        <taxon>Sordariomycetes</taxon>
        <taxon>Hypocreomycetidae</taxon>
        <taxon>Hypocreales</taxon>
        <taxon>Bionectriaceae</taxon>
        <taxon>Clonostachys</taxon>
    </lineage>
</organism>
<reference evidence="1" key="1">
    <citation type="submission" date="2023-01" db="EMBL/GenBank/DDBJ databases">
        <authorList>
            <person name="Piombo E."/>
        </authorList>
    </citation>
    <scope>NUCLEOTIDE SEQUENCE</scope>
</reference>
<proteinExistence type="predicted"/>